<dbReference type="AlphaFoldDB" id="A0A7W1WWY3"/>
<dbReference type="RefSeq" id="WP_181737931.1">
    <property type="nucleotide sequence ID" value="NZ_JACEMT010000041.1"/>
</dbReference>
<dbReference type="InterPro" id="IPR011662">
    <property type="entry name" value="Secretin/TonB_short_N"/>
</dbReference>
<dbReference type="EMBL" id="JACEMT010000041">
    <property type="protein sequence ID" value="MBA4501755.1"/>
    <property type="molecule type" value="Genomic_DNA"/>
</dbReference>
<accession>A0A7W1WWY3</accession>
<comment type="caution">
    <text evidence="10">The sequence shown here is derived from an EMBL/GenBank/DDBJ whole genome shotgun (WGS) entry which is preliminary data.</text>
</comment>
<reference evidence="10 11" key="1">
    <citation type="submission" date="2020-07" db="EMBL/GenBank/DDBJ databases">
        <title>Bacterium isolated from marien macroalgae.</title>
        <authorList>
            <person name="Zhu K."/>
            <person name="Lu D."/>
            <person name="Du Z."/>
        </authorList>
    </citation>
    <scope>NUCLEOTIDE SEQUENCE [LARGE SCALE GENOMIC DNA]</scope>
    <source>
        <strain evidence="10 11">3-1745</strain>
    </source>
</reference>
<organism evidence="10 11">
    <name type="scientific">Marinobacterium marinum</name>
    <dbReference type="NCBI Taxonomy" id="2756129"/>
    <lineage>
        <taxon>Bacteria</taxon>
        <taxon>Pseudomonadati</taxon>
        <taxon>Pseudomonadota</taxon>
        <taxon>Gammaproteobacteria</taxon>
        <taxon>Oceanospirillales</taxon>
        <taxon>Oceanospirillaceae</taxon>
        <taxon>Marinobacterium</taxon>
    </lineage>
</organism>
<dbReference type="Gene3D" id="2.40.170.20">
    <property type="entry name" value="TonB-dependent receptor, beta-barrel domain"/>
    <property type="match status" value="1"/>
</dbReference>
<name>A0A7W1WWY3_9GAMM</name>
<dbReference type="Gene3D" id="3.55.50.30">
    <property type="match status" value="1"/>
</dbReference>
<keyword evidence="6 7" id="KW-0998">Cell outer membrane</keyword>
<dbReference type="InterPro" id="IPR037066">
    <property type="entry name" value="Plug_dom_sf"/>
</dbReference>
<dbReference type="Pfam" id="PF07715">
    <property type="entry name" value="Plug"/>
    <property type="match status" value="1"/>
</dbReference>
<keyword evidence="11" id="KW-1185">Reference proteome</keyword>
<dbReference type="SUPFAM" id="SSF56935">
    <property type="entry name" value="Porins"/>
    <property type="match status" value="1"/>
</dbReference>
<evidence type="ECO:0000313" key="11">
    <source>
        <dbReference type="Proteomes" id="UP000538931"/>
    </source>
</evidence>
<dbReference type="SMART" id="SM00965">
    <property type="entry name" value="STN"/>
    <property type="match status" value="1"/>
</dbReference>
<feature type="chain" id="PRO_5031506099" evidence="8">
    <location>
        <begin position="30"/>
        <end position="907"/>
    </location>
</feature>
<evidence type="ECO:0000256" key="8">
    <source>
        <dbReference type="SAM" id="SignalP"/>
    </source>
</evidence>
<evidence type="ECO:0000256" key="2">
    <source>
        <dbReference type="ARBA" id="ARBA00022448"/>
    </source>
</evidence>
<dbReference type="Pfam" id="PF07660">
    <property type="entry name" value="STN"/>
    <property type="match status" value="1"/>
</dbReference>
<evidence type="ECO:0000256" key="7">
    <source>
        <dbReference type="PROSITE-ProRule" id="PRU01360"/>
    </source>
</evidence>
<evidence type="ECO:0000313" key="10">
    <source>
        <dbReference type="EMBL" id="MBA4501755.1"/>
    </source>
</evidence>
<evidence type="ECO:0000259" key="9">
    <source>
        <dbReference type="SMART" id="SM00965"/>
    </source>
</evidence>
<evidence type="ECO:0000256" key="5">
    <source>
        <dbReference type="ARBA" id="ARBA00023136"/>
    </source>
</evidence>
<keyword evidence="5 7" id="KW-0472">Membrane</keyword>
<dbReference type="GO" id="GO:0009279">
    <property type="term" value="C:cell outer membrane"/>
    <property type="evidence" value="ECO:0007669"/>
    <property type="project" value="UniProtKB-SubCell"/>
</dbReference>
<proteinExistence type="inferred from homology"/>
<keyword evidence="4 7" id="KW-0812">Transmembrane</keyword>
<feature type="domain" description="Secretin/TonB short N-terminal" evidence="9">
    <location>
        <begin position="56"/>
        <end position="107"/>
    </location>
</feature>
<sequence>MRITSGKWRHPLHSILLTGLLLNPVSGLAAGEQQQWNIPAQPLDVTLGQVALQAGVNIGAKSEWLAGLQAPALKGQMSLEEVLARILADTGLHYEMASEQNVVLRLPVPRVDEEKTIILGQSHLPYSGYTLLNDQQLRSTPAGNGNLTDLLERVPAIESQGVSRSSQGAGELKPENISINGARFFQNAFVVDGISINNDLDPGYSAATSFDRIGSHSQGLYVDTNAIASVRVNDHNISASAGKFTGGTVEVDTKSYAGEDSFGVSWRHTSDSLTRYHYDEEQAEAFENGELGWFQATNNVQPRFKKNFYNLYGSFGHGKDWGSFLTLSRSRSTIPFLNSSTRSYQVDPDGTLHAGEALAAGDINQYRQNENLTLKTSWTPSEHERLDIRMLYGTGESVHQLGAVPDSEFTNNHHSLSLGLGYQNMTALGQYSVDFDVTRMGDKRDSDNEYYAVISGLHSVRAEASGGPYALDNTQTSTTLKPAFRFNSQTFLGAEHHIAMGADITHKQMETVRPDTTLSHTFMCFTGACTPDTLNYFSKAYNHAYQLDIDQNEYAFWLEDDIRAGRLQVRPGVRVDYNSFLENTDIAPRLAVNWDLFGDRKTRLEAGFNRYYGRSFMELQAKGIRDASLTTVLNPGKPFETEIKGSTDWRTLMGLKTPYDEERVLGISHATEDFRFSLTGVNRKGRDQINSHYDRALGETYYTNDASSDTDILTLEVASTNNLPFAGAWWGIHGSLKWMDRTSNQLYESYGNNAVYDGSLGGGYQVDRTDKVVYDGQVIDRGELPVNAFGTPLKAQLSISTLWPEHHLTMNNFFTWKDEYEHLRKLSAVATDPASGDRLHAFVKESYDQSYTWDMQLRWEPRFNDMSPYVQFDVLNVLDDQNVASAGSSGILYDIGRQYWLELGVHF</sequence>
<protein>
    <submittedName>
        <fullName evidence="10">TonB-dependent receptor plug domain-containing protein</fullName>
    </submittedName>
</protein>
<gene>
    <name evidence="10" type="ORF">H1S06_05190</name>
</gene>
<comment type="similarity">
    <text evidence="7">Belongs to the TonB-dependent receptor family.</text>
</comment>
<evidence type="ECO:0000256" key="4">
    <source>
        <dbReference type="ARBA" id="ARBA00022692"/>
    </source>
</evidence>
<keyword evidence="10" id="KW-0675">Receptor</keyword>
<keyword evidence="2 7" id="KW-0813">Transport</keyword>
<dbReference type="InterPro" id="IPR012910">
    <property type="entry name" value="Plug_dom"/>
</dbReference>
<keyword evidence="3 7" id="KW-1134">Transmembrane beta strand</keyword>
<dbReference type="Gene3D" id="2.170.130.10">
    <property type="entry name" value="TonB-dependent receptor, plug domain"/>
    <property type="match status" value="1"/>
</dbReference>
<comment type="subcellular location">
    <subcellularLocation>
        <location evidence="1 7">Cell outer membrane</location>
        <topology evidence="1 7">Multi-pass membrane protein</topology>
    </subcellularLocation>
</comment>
<dbReference type="PROSITE" id="PS52016">
    <property type="entry name" value="TONB_DEPENDENT_REC_3"/>
    <property type="match status" value="1"/>
</dbReference>
<dbReference type="InterPro" id="IPR036942">
    <property type="entry name" value="Beta-barrel_TonB_sf"/>
</dbReference>
<evidence type="ECO:0000256" key="1">
    <source>
        <dbReference type="ARBA" id="ARBA00004571"/>
    </source>
</evidence>
<feature type="signal peptide" evidence="8">
    <location>
        <begin position="1"/>
        <end position="29"/>
    </location>
</feature>
<keyword evidence="8" id="KW-0732">Signal</keyword>
<evidence type="ECO:0000256" key="6">
    <source>
        <dbReference type="ARBA" id="ARBA00023237"/>
    </source>
</evidence>
<evidence type="ECO:0000256" key="3">
    <source>
        <dbReference type="ARBA" id="ARBA00022452"/>
    </source>
</evidence>
<dbReference type="Proteomes" id="UP000538931">
    <property type="component" value="Unassembled WGS sequence"/>
</dbReference>
<dbReference type="InterPro" id="IPR039426">
    <property type="entry name" value="TonB-dep_rcpt-like"/>
</dbReference>